<dbReference type="RefSeq" id="WP_009994575.1">
    <property type="nucleotide sequence ID" value="NZ_JAJNOV010000002.1"/>
</dbReference>
<dbReference type="PANTHER" id="PTHR41791">
    <property type="entry name" value="SSL7039 PROTEIN"/>
    <property type="match status" value="1"/>
</dbReference>
<dbReference type="PANTHER" id="PTHR41791:SF1">
    <property type="entry name" value="SSL7039 PROTEIN"/>
    <property type="match status" value="1"/>
</dbReference>
<proteinExistence type="predicted"/>
<dbReference type="NCBIfam" id="TIGR02683">
    <property type="entry name" value="upstrm_HI1419"/>
    <property type="match status" value="1"/>
</dbReference>
<sequence>MRIIETEEFTKWLEKLKNRRAQLAIGSRLFQWKNESMVFGDVKTIHGELKEARFHIDAGYRVYFAQKQDKIVLLVFGGDKSTQDKDIKKADALLKDMKEAGQW</sequence>
<evidence type="ECO:0000313" key="2">
    <source>
        <dbReference type="Proteomes" id="UP000236146"/>
    </source>
</evidence>
<dbReference type="InterPro" id="IPR035093">
    <property type="entry name" value="RelE/ParE_toxin_dom_sf"/>
</dbReference>
<protein>
    <submittedName>
        <fullName evidence="1">Addiction module antitoxin RelB</fullName>
    </submittedName>
</protein>
<dbReference type="AlphaFoldDB" id="A0A2K1SVB6"/>
<reference evidence="1 2" key="1">
    <citation type="submission" date="2016-10" db="EMBL/GenBank/DDBJ databases">
        <authorList>
            <person name="Varghese N."/>
        </authorList>
    </citation>
    <scope>NUCLEOTIDE SEQUENCE [LARGE SCALE GENOMIC DNA]</scope>
    <source>
        <strain evidence="1 2">KA00225</strain>
    </source>
</reference>
<dbReference type="OMA" id="SEMRIHY"/>
<dbReference type="InterPro" id="IPR014056">
    <property type="entry name" value="TypeIITA-like_toxin_pred"/>
</dbReference>
<name>A0A2K1SVB6_GARVA</name>
<dbReference type="OrthoDB" id="9800258at2"/>
<dbReference type="SUPFAM" id="SSF143011">
    <property type="entry name" value="RelE-like"/>
    <property type="match status" value="1"/>
</dbReference>
<comment type="caution">
    <text evidence="1">The sequence shown here is derived from an EMBL/GenBank/DDBJ whole genome shotgun (WGS) entry which is preliminary data.</text>
</comment>
<evidence type="ECO:0000313" key="1">
    <source>
        <dbReference type="EMBL" id="PNS43446.1"/>
    </source>
</evidence>
<organism evidence="1 2">
    <name type="scientific">Gardnerella vaginalis</name>
    <dbReference type="NCBI Taxonomy" id="2702"/>
    <lineage>
        <taxon>Bacteria</taxon>
        <taxon>Bacillati</taxon>
        <taxon>Actinomycetota</taxon>
        <taxon>Actinomycetes</taxon>
        <taxon>Bifidobacteriales</taxon>
        <taxon>Bifidobacteriaceae</taxon>
        <taxon>Gardnerella</taxon>
    </lineage>
</organism>
<dbReference type="EMBL" id="MNLH01000002">
    <property type="protein sequence ID" value="PNS43446.1"/>
    <property type="molecule type" value="Genomic_DNA"/>
</dbReference>
<accession>A0A2K1SVB6</accession>
<dbReference type="Proteomes" id="UP000236146">
    <property type="component" value="Unassembled WGS sequence"/>
</dbReference>
<dbReference type="PIRSF" id="PIRSF028744">
    <property type="entry name" value="Addict_mod_HI1419"/>
    <property type="match status" value="1"/>
</dbReference>
<dbReference type="GeneID" id="45577298"/>
<gene>
    <name evidence="1" type="ORF">BFS05_02395</name>
</gene>